<evidence type="ECO:0000313" key="4">
    <source>
        <dbReference type="RefSeq" id="XP_019645096.1"/>
    </source>
</evidence>
<sequence length="706" mass="79608">MGLVCSTGGDLAVPGSVIGCPICDNRPSEQATWAGQIPLTQDRLRHLARWNEQAPFFTTFEGLVDYLTGQTASDIERFWVLFHWIQLECRRQQTHKPTTEDSPWGFLRAVQNGTRSHAELYKKLCRTAGLRCKTVTGLCKSIGDTSFEASVNEGTYKSSWNEVTINGRRSLVDCRLELDFEQIRIPPFYFLAQPTHFAAAHYPDNKSYQLLEVNVTLEQFQGHVACFPAFFDLDKDSIEHHSADVRTNDGVAVLKFGANKPVKCCLQTLNRITVQRKFDLSRHIKTESKASLDSPTVTVVVRPPFAGRFSLKVSVQDEKSDTSLPVCMYTIVCGETAADCSPFENDTAESHQRKKKNRTSTSSQDGRHQPAKPNRPSSISWSDEPVTSPQGSRSVRKRPHKDEHSEVVSGVSRGENAPSVQIDADYPKTYKAWTGHCVLHRPRARSLSKGALVKFKLAVPHMTRMVVLLPHSEDGHGYKTVSLKSRDGGTTWKGKAMIPDRNDAERRYVFVVGTPKDTNEGQYLLEYDIGDRNPPEGESMEDHGSVDLKLDDLQDSRLKPLPDGFTYHVMISYSWAQQEVILMVKEHLNKDGYRVWLDKDEMSGTMLESMARGVRSSAIVIIAVSEDYVASDNCKREANFARDKKREIIPLKMTTYYPDNWLGMLISGKYYVDFSSPGPLSDKLKDLEFQIEDRLKKIGSMNYEVS</sequence>
<dbReference type="PROSITE" id="PS50104">
    <property type="entry name" value="TIR"/>
    <property type="match status" value="1"/>
</dbReference>
<evidence type="ECO:0000259" key="2">
    <source>
        <dbReference type="PROSITE" id="PS50104"/>
    </source>
</evidence>
<dbReference type="RefSeq" id="XP_019645096.1">
    <property type="nucleotide sequence ID" value="XM_019789537.1"/>
</dbReference>
<dbReference type="InterPro" id="IPR002931">
    <property type="entry name" value="Transglutaminase-like"/>
</dbReference>
<protein>
    <submittedName>
        <fullName evidence="4">Uncharacterized protein LOC109485866</fullName>
    </submittedName>
</protein>
<evidence type="ECO:0000256" key="1">
    <source>
        <dbReference type="SAM" id="MobiDB-lite"/>
    </source>
</evidence>
<feature type="domain" description="TIR" evidence="2">
    <location>
        <begin position="565"/>
        <end position="691"/>
    </location>
</feature>
<dbReference type="Pfam" id="PF13676">
    <property type="entry name" value="TIR_2"/>
    <property type="match status" value="1"/>
</dbReference>
<dbReference type="GO" id="GO:0007165">
    <property type="term" value="P:signal transduction"/>
    <property type="evidence" value="ECO:0007669"/>
    <property type="project" value="InterPro"/>
</dbReference>
<dbReference type="Pfam" id="PF23265">
    <property type="entry name" value="Ig-like_KY"/>
    <property type="match status" value="1"/>
</dbReference>
<proteinExistence type="predicted"/>
<dbReference type="InterPro" id="IPR000157">
    <property type="entry name" value="TIR_dom"/>
</dbReference>
<dbReference type="InterPro" id="IPR035897">
    <property type="entry name" value="Toll_tir_struct_dom_sf"/>
</dbReference>
<dbReference type="InterPro" id="IPR056564">
    <property type="entry name" value="Ig-like_KY"/>
</dbReference>
<reference evidence="4" key="1">
    <citation type="submission" date="2025-08" db="UniProtKB">
        <authorList>
            <consortium name="RefSeq"/>
        </authorList>
    </citation>
    <scope>IDENTIFICATION</scope>
    <source>
        <tissue evidence="4">Gonad</tissue>
    </source>
</reference>
<organism evidence="3 4">
    <name type="scientific">Branchiostoma belcheri</name>
    <name type="common">Amphioxus</name>
    <dbReference type="NCBI Taxonomy" id="7741"/>
    <lineage>
        <taxon>Eukaryota</taxon>
        <taxon>Metazoa</taxon>
        <taxon>Chordata</taxon>
        <taxon>Cephalochordata</taxon>
        <taxon>Leptocardii</taxon>
        <taxon>Amphioxiformes</taxon>
        <taxon>Branchiostomatidae</taxon>
        <taxon>Branchiostoma</taxon>
    </lineage>
</organism>
<dbReference type="SUPFAM" id="SSF52200">
    <property type="entry name" value="Toll/Interleukin receptor TIR domain"/>
    <property type="match status" value="1"/>
</dbReference>
<dbReference type="SUPFAM" id="SSF54001">
    <property type="entry name" value="Cysteine proteinases"/>
    <property type="match status" value="1"/>
</dbReference>
<dbReference type="Proteomes" id="UP000515135">
    <property type="component" value="Unplaced"/>
</dbReference>
<gene>
    <name evidence="4" type="primary">LOC109485866</name>
</gene>
<name>A0A6P5AST0_BRABE</name>
<dbReference type="AlphaFoldDB" id="A0A6P5AST0"/>
<feature type="compositionally biased region" description="Polar residues" evidence="1">
    <location>
        <begin position="375"/>
        <end position="393"/>
    </location>
</feature>
<evidence type="ECO:0000313" key="3">
    <source>
        <dbReference type="Proteomes" id="UP000515135"/>
    </source>
</evidence>
<dbReference type="Gene3D" id="3.40.50.10140">
    <property type="entry name" value="Toll/interleukin-1 receptor homology (TIR) domain"/>
    <property type="match status" value="1"/>
</dbReference>
<dbReference type="KEGG" id="bbel:109485866"/>
<dbReference type="PANTHER" id="PTHR46270:SF2">
    <property type="entry name" value="TIR DOMAIN-CONTAINING PROTEIN"/>
    <property type="match status" value="1"/>
</dbReference>
<dbReference type="OrthoDB" id="6129702at2759"/>
<dbReference type="Pfam" id="PF01841">
    <property type="entry name" value="Transglut_core"/>
    <property type="match status" value="1"/>
</dbReference>
<feature type="region of interest" description="Disordered" evidence="1">
    <location>
        <begin position="343"/>
        <end position="422"/>
    </location>
</feature>
<dbReference type="InterPro" id="IPR038765">
    <property type="entry name" value="Papain-like_cys_pep_sf"/>
</dbReference>
<accession>A0A6P5AST0</accession>
<dbReference type="GeneID" id="109485866"/>
<keyword evidence="3" id="KW-1185">Reference proteome</keyword>
<dbReference type="PANTHER" id="PTHR46270">
    <property type="entry name" value="ARMADILLO-TYPE FOLD-RELATED"/>
    <property type="match status" value="1"/>
</dbReference>